<name>A0ABZ0TAN1_HALED</name>
<accession>A0ABZ0TAN1</accession>
<proteinExistence type="predicted"/>
<keyword evidence="2" id="KW-1185">Reference proteome</keyword>
<dbReference type="RefSeq" id="WP_157953395.1">
    <property type="nucleotide sequence ID" value="NC_014532.2"/>
</dbReference>
<dbReference type="GeneID" id="91009368"/>
<reference evidence="1 2" key="1">
    <citation type="submission" date="2023-11" db="EMBL/GenBank/DDBJ databases">
        <title>MicrobeMod: A computational toolkit for identifying prokaryotic methylation and restriction-modification with nanopore sequencing.</title>
        <authorList>
            <person name="Crits-Christoph A."/>
            <person name="Kang S.C."/>
            <person name="Lee H."/>
            <person name="Ostrov N."/>
        </authorList>
    </citation>
    <scope>NUCLEOTIDE SEQUENCE [LARGE SCALE GENOMIC DNA]</scope>
    <source>
        <strain evidence="1 2">ATCC 33173</strain>
    </source>
</reference>
<evidence type="ECO:0000313" key="2">
    <source>
        <dbReference type="Proteomes" id="UP001322512"/>
    </source>
</evidence>
<sequence length="54" mass="6038">MSSYCIRSDCGRFRIAKWVSQGKAMYLLSDGDTTVGWYRDASKAKDKAEELANG</sequence>
<protein>
    <submittedName>
        <fullName evidence="1">Uncharacterized protein</fullName>
    </submittedName>
</protein>
<dbReference type="Proteomes" id="UP001322512">
    <property type="component" value="Chromosome"/>
</dbReference>
<organism evidence="1 2">
    <name type="scientific">Halomonas elongata (strain ATCC 33173 / DSM 2581 / NBRC 15536 / NCIMB 2198 / 1H9)</name>
    <dbReference type="NCBI Taxonomy" id="768066"/>
    <lineage>
        <taxon>Bacteria</taxon>
        <taxon>Pseudomonadati</taxon>
        <taxon>Pseudomonadota</taxon>
        <taxon>Gammaproteobacteria</taxon>
        <taxon>Oceanospirillales</taxon>
        <taxon>Halomonadaceae</taxon>
        <taxon>Halomonas</taxon>
    </lineage>
</organism>
<dbReference type="EMBL" id="CP139472">
    <property type="protein sequence ID" value="WPU48088.1"/>
    <property type="molecule type" value="Genomic_DNA"/>
</dbReference>
<evidence type="ECO:0000313" key="1">
    <source>
        <dbReference type="EMBL" id="WPU48088.1"/>
    </source>
</evidence>
<gene>
    <name evidence="1" type="ORF">SR933_04160</name>
</gene>